<evidence type="ECO:0000313" key="1">
    <source>
        <dbReference type="EMBL" id="CAF5132082.1"/>
    </source>
</evidence>
<evidence type="ECO:0000313" key="2">
    <source>
        <dbReference type="Proteomes" id="UP000663848"/>
    </source>
</evidence>
<gene>
    <name evidence="1" type="ORF">QYT958_LOCUS46905</name>
</gene>
<dbReference type="AlphaFoldDB" id="A0A822FY68"/>
<proteinExistence type="predicted"/>
<sequence length="61" mass="7166">MPPPALNIMDKLQFHSRELSNENKEQYSEQWNSIIRKAKLDLTSIMRIAKVAEIDKSNKEH</sequence>
<reference evidence="1" key="1">
    <citation type="submission" date="2021-02" db="EMBL/GenBank/DDBJ databases">
        <authorList>
            <person name="Nowell W R."/>
        </authorList>
    </citation>
    <scope>NUCLEOTIDE SEQUENCE</scope>
</reference>
<dbReference type="Proteomes" id="UP000663848">
    <property type="component" value="Unassembled WGS sequence"/>
</dbReference>
<feature type="non-terminal residue" evidence="1">
    <location>
        <position position="61"/>
    </location>
</feature>
<accession>A0A822FY68</accession>
<name>A0A822FY68_9BILA</name>
<organism evidence="1 2">
    <name type="scientific">Rotaria socialis</name>
    <dbReference type="NCBI Taxonomy" id="392032"/>
    <lineage>
        <taxon>Eukaryota</taxon>
        <taxon>Metazoa</taxon>
        <taxon>Spiralia</taxon>
        <taxon>Gnathifera</taxon>
        <taxon>Rotifera</taxon>
        <taxon>Eurotatoria</taxon>
        <taxon>Bdelloidea</taxon>
        <taxon>Philodinida</taxon>
        <taxon>Philodinidae</taxon>
        <taxon>Rotaria</taxon>
    </lineage>
</organism>
<comment type="caution">
    <text evidence="1">The sequence shown here is derived from an EMBL/GenBank/DDBJ whole genome shotgun (WGS) entry which is preliminary data.</text>
</comment>
<dbReference type="EMBL" id="CAJOBR010085550">
    <property type="protein sequence ID" value="CAF5132082.1"/>
    <property type="molecule type" value="Genomic_DNA"/>
</dbReference>
<protein>
    <submittedName>
        <fullName evidence="1">Uncharacterized protein</fullName>
    </submittedName>
</protein>